<organism evidence="2 3">
    <name type="scientific">Tanacetum coccineum</name>
    <dbReference type="NCBI Taxonomy" id="301880"/>
    <lineage>
        <taxon>Eukaryota</taxon>
        <taxon>Viridiplantae</taxon>
        <taxon>Streptophyta</taxon>
        <taxon>Embryophyta</taxon>
        <taxon>Tracheophyta</taxon>
        <taxon>Spermatophyta</taxon>
        <taxon>Magnoliopsida</taxon>
        <taxon>eudicotyledons</taxon>
        <taxon>Gunneridae</taxon>
        <taxon>Pentapetalae</taxon>
        <taxon>asterids</taxon>
        <taxon>campanulids</taxon>
        <taxon>Asterales</taxon>
        <taxon>Asteraceae</taxon>
        <taxon>Asteroideae</taxon>
        <taxon>Anthemideae</taxon>
        <taxon>Anthemidinae</taxon>
        <taxon>Tanacetum</taxon>
    </lineage>
</organism>
<dbReference type="EMBL" id="BQNB010012181">
    <property type="protein sequence ID" value="GJT00258.1"/>
    <property type="molecule type" value="Genomic_DNA"/>
</dbReference>
<proteinExistence type="predicted"/>
<evidence type="ECO:0000256" key="1">
    <source>
        <dbReference type="SAM" id="MobiDB-lite"/>
    </source>
</evidence>
<name>A0ABQ5AGI8_9ASTR</name>
<dbReference type="Proteomes" id="UP001151760">
    <property type="component" value="Unassembled WGS sequence"/>
</dbReference>
<feature type="compositionally biased region" description="Basic residues" evidence="1">
    <location>
        <begin position="24"/>
        <end position="40"/>
    </location>
</feature>
<comment type="caution">
    <text evidence="2">The sequence shown here is derived from an EMBL/GenBank/DDBJ whole genome shotgun (WGS) entry which is preliminary data.</text>
</comment>
<feature type="compositionally biased region" description="Polar residues" evidence="1">
    <location>
        <begin position="56"/>
        <end position="93"/>
    </location>
</feature>
<gene>
    <name evidence="2" type="ORF">Tco_0821427</name>
</gene>
<keyword evidence="3" id="KW-1185">Reference proteome</keyword>
<evidence type="ECO:0000313" key="3">
    <source>
        <dbReference type="Proteomes" id="UP001151760"/>
    </source>
</evidence>
<reference evidence="2" key="2">
    <citation type="submission" date="2022-01" db="EMBL/GenBank/DDBJ databases">
        <authorList>
            <person name="Yamashiro T."/>
            <person name="Shiraishi A."/>
            <person name="Satake H."/>
            <person name="Nakayama K."/>
        </authorList>
    </citation>
    <scope>NUCLEOTIDE SEQUENCE</scope>
</reference>
<feature type="compositionally biased region" description="Basic and acidic residues" evidence="1">
    <location>
        <begin position="41"/>
        <end position="54"/>
    </location>
</feature>
<accession>A0ABQ5AGI8</accession>
<reference evidence="2" key="1">
    <citation type="journal article" date="2022" name="Int. J. Mol. Sci.">
        <title>Draft Genome of Tanacetum Coccineum: Genomic Comparison of Closely Related Tanacetum-Family Plants.</title>
        <authorList>
            <person name="Yamashiro T."/>
            <person name="Shiraishi A."/>
            <person name="Nakayama K."/>
            <person name="Satake H."/>
        </authorList>
    </citation>
    <scope>NUCLEOTIDE SEQUENCE</scope>
</reference>
<evidence type="ECO:0000313" key="2">
    <source>
        <dbReference type="EMBL" id="GJT00258.1"/>
    </source>
</evidence>
<protein>
    <submittedName>
        <fullName evidence="2">Uncharacterized protein</fullName>
    </submittedName>
</protein>
<feature type="region of interest" description="Disordered" evidence="1">
    <location>
        <begin position="1"/>
        <end position="93"/>
    </location>
</feature>
<sequence>MRKMAMMKKIDGLNNEKGTDISKITRKLSKTGKHGHKKRKSTIEAKDAKPKPEKVNLQSNWSNLGQQKSTTKGQNPKYSTLVLQVSEKSTNSP</sequence>